<gene>
    <name evidence="2" type="ORF">MM415A02470_0008</name>
    <name evidence="3" type="ORF">MM415B02483_0010</name>
    <name evidence="1" type="ORF">TM448A02729_0005</name>
    <name evidence="4" type="ORF">TM448B02754_0005</name>
</gene>
<organism evidence="1">
    <name type="scientific">viral metagenome</name>
    <dbReference type="NCBI Taxonomy" id="1070528"/>
    <lineage>
        <taxon>unclassified sequences</taxon>
        <taxon>metagenomes</taxon>
        <taxon>organismal metagenomes</taxon>
    </lineage>
</organism>
<sequence length="124" mass="13146">MAIQPFWWVDQVALGAAAAGTLHFPISAGTIARIAKVRFDSLVPALNSFSIQSIRDHTGKSYSDARATDPIWSAMLVPSAIQPLPVMEFDPPIEIEGPGALDIAILTVGADTHRAVAIGSLEIL</sequence>
<dbReference type="AlphaFoldDB" id="A0A6H1ZZ00"/>
<protein>
    <submittedName>
        <fullName evidence="1">Uncharacterized protein</fullName>
    </submittedName>
</protein>
<dbReference type="EMBL" id="MT142876">
    <property type="protein sequence ID" value="QJA89900.1"/>
    <property type="molecule type" value="Genomic_DNA"/>
</dbReference>
<dbReference type="EMBL" id="MT144948">
    <property type="protein sequence ID" value="QJI01753.1"/>
    <property type="molecule type" value="Genomic_DNA"/>
</dbReference>
<evidence type="ECO:0000313" key="2">
    <source>
        <dbReference type="EMBL" id="QJA73115.1"/>
    </source>
</evidence>
<proteinExistence type="predicted"/>
<evidence type="ECO:0000313" key="3">
    <source>
        <dbReference type="EMBL" id="QJA89900.1"/>
    </source>
</evidence>
<dbReference type="EMBL" id="MT142003">
    <property type="protein sequence ID" value="QJA73115.1"/>
    <property type="molecule type" value="Genomic_DNA"/>
</dbReference>
<name>A0A6H1ZZ00_9ZZZZ</name>
<evidence type="ECO:0000313" key="1">
    <source>
        <dbReference type="EMBL" id="QJA52440.1"/>
    </source>
</evidence>
<dbReference type="EMBL" id="MT144340">
    <property type="protein sequence ID" value="QJA52440.1"/>
    <property type="molecule type" value="Genomic_DNA"/>
</dbReference>
<reference evidence="1" key="1">
    <citation type="submission" date="2020-03" db="EMBL/GenBank/DDBJ databases">
        <title>The deep terrestrial virosphere.</title>
        <authorList>
            <person name="Holmfeldt K."/>
            <person name="Nilsson E."/>
            <person name="Simone D."/>
            <person name="Lopez-Fernandez M."/>
            <person name="Wu X."/>
            <person name="de Brujin I."/>
            <person name="Lundin D."/>
            <person name="Andersson A."/>
            <person name="Bertilsson S."/>
            <person name="Dopson M."/>
        </authorList>
    </citation>
    <scope>NUCLEOTIDE SEQUENCE</scope>
    <source>
        <strain evidence="2">MM415A02470</strain>
        <strain evidence="3">MM415B02483</strain>
        <strain evidence="1">TM448A02729</strain>
        <strain evidence="4">TM448B02754</strain>
    </source>
</reference>
<accession>A0A6H1ZZ00</accession>
<evidence type="ECO:0000313" key="4">
    <source>
        <dbReference type="EMBL" id="QJI01753.1"/>
    </source>
</evidence>